<feature type="domain" description="Lipoprotein-associated type-17" evidence="2">
    <location>
        <begin position="849"/>
        <end position="914"/>
    </location>
</feature>
<dbReference type="InterPro" id="IPR007326">
    <property type="entry name" value="Lipoprotein-assoc_dom"/>
</dbReference>
<gene>
    <name evidence="3" type="ORF">GOQ20_04325</name>
</gene>
<feature type="domain" description="Lipoprotein-associated type-17" evidence="2">
    <location>
        <begin position="928"/>
        <end position="1000"/>
    </location>
</feature>
<evidence type="ECO:0000313" key="3">
    <source>
        <dbReference type="EMBL" id="QIW62607.1"/>
    </source>
</evidence>
<name>A0A6H0V6E5_9BACT</name>
<accession>A0A6H0V6E5</accession>
<feature type="domain" description="Lipoprotein-associated type-17" evidence="2">
    <location>
        <begin position="1194"/>
        <end position="1261"/>
    </location>
</feature>
<feature type="signal peptide" evidence="1">
    <location>
        <begin position="1"/>
        <end position="20"/>
    </location>
</feature>
<dbReference type="EMBL" id="CP047225">
    <property type="protein sequence ID" value="QIW62607.1"/>
    <property type="molecule type" value="Genomic_DNA"/>
</dbReference>
<evidence type="ECO:0000313" key="4">
    <source>
        <dbReference type="Proteomes" id="UP000503310"/>
    </source>
</evidence>
<sequence>MSKSKKLVKLTLATSSSILATSLFFASCDFKSVNQNSGGDTWSLPSNKPGLDAKAENEYEKQSRAIAIDSIFKNIKLNLTKANKTPIIDFVKEYNKTFKSSTNKLPFNRDNETDAIDKSYISNSALLMQNTLPSFVTNENKLFISFYGYYTTAEIVNSKLKLNFYVVDLSKKLEVNEKYDIKSTSVTLDYPNMEGFKESDAKLEFVKVGLKSEFDKATKSADFVKKEDLTFTYNGADISSEVDNLALTVVNNTTLKVSFKIKDGEGATENTKEVEIGGFAELDEAGKLAAAPEKIKQALANIALRMSDNSDIAQAKSIRENITKFTLTTQTEGVNVLEPSYIISPFTGKVKAQFILENEGIKLLFHKEFQIQKQSDGDALYNKYLNIYSKIHDAKAKDAKIISLKDKLLAFINKTDKTAEEAEIAKDKVATYFYVLGKYEEFKQLAAYNTPMYKDEAKKVRDFNNEKTVLSLIFPELKGNLLILNWLNQSETSDESFKVEALKTFLEGFFEDLLTKYYYGNAVEGKVQEEFGPYGLWYISMPSYLARNLANRSGSFSNELLAKGAKVINYFVSDFTKYSPLPQSKMTYGLKNVDNPSHIAELIIAKMFALMHDQPTEETFVFDKEIVTAYHNLIDAGKFAQDQFDKNFTNNIRNIYKLIQFNQEYYTNYNDLAFAVSELGDKYVTYGNALYETYLGSNDVYTAVKFLKAAETLASLNTFSSYFDEQILHRQARVNNLSLNPEEFGTDIDAYVAKFNKTFNEKSFYNEAKFTEYYVTKKLVTNGETFVNKYEDYQISVAKGEGNNLVVTLKIKDRTNDLSPVIEFTKTQAWVKQQASEFPAHEVQHGYENAESKANVLPSSVTTESLKLSATNGVTVADVVLAPNDLEGKLVVNYKERYEQLEEAKSLTIEAFLTTQAKLSAIVNNEATTLTLKDSYDKATHLPSQVAKDNLQLTLSENDFGTSELTLVANDAQGKLTVTVKLSKDGVSASKDVVLEGFLTTQAKLNAILNDQATTVTLQEGYVKSEHLSSEVQKDNLTLNLSDTTYGNSDLTLTPNVDEAKLTVTIKLSKDGVEATKDVEFVGFKTPSQEDASKLQAALDSASVTLNNEDSKSTKLASSVTQSDLTVTYTDSENGIAKELSLVADDKAGTLTVTLKLTYKGQEKSKDFSFNGFLTTQAKLDAIVNSTETKVELVSTYQKAEHFANEVQQTDLVVTPSESGFGSTSLELTPNQQEGKLSVKLTLTKDDLSASKTIEISGFKTEDFAKKLKEAIDSASVTLTSEEGKSAKLASEVTEGELTVTYTHSDDNNITKTLTLEPNDVAGSLKVTLKLALNGQEQSKEVTITGFQTTEARMDADSNKVALASSDSATPIENIELIKSDEVAKLTLTAPQGYSLSDQTITVKSIYSSTVDYSFKLTKGTVEKSYSFTNVKVNNLGLDTMREKLVEQILVNTAKKALAHKFGAANETDKKVVEKLFALKEKTDASEEEAKVIANPVALMLYAVAEAKSENTGLTEAKKLLDITRNESSARNKDALEIIRKVASQYNKLANLLINGDQNIQTEKLKDFMNNFMDKFFTDYYYAPNGDDIQNDATSANGEYAVWMTQIPNDFSESFVYGLTLYNPTVVDKFAKAINYYIPNIALYNKTPKNQYAYVSGKFINNPAHMKNIVLPKLIALTFTKDSDKIKESFDNLGLLIEELIKSDKWFTDSTIENQNNTYNPVDFIRLLTNFIHVDSKVEDKYIEGLNKLLQHVATLVADGQLFSKENLKANDEVAKKSIEVLSLLLLAENQTKDKTLGNKMKEYLAGMNASEFAKLSSVSGWLQNKFKTILTNNGN</sequence>
<feature type="chain" id="PRO_5026091372" description="Lipoprotein-associated type-17 domain-containing protein" evidence="1">
    <location>
        <begin position="21"/>
        <end position="1836"/>
    </location>
</feature>
<proteinExistence type="predicted"/>
<organism evidence="3 4">
    <name type="scientific">Mycoplasmopsis gallinacea</name>
    <dbReference type="NCBI Taxonomy" id="29556"/>
    <lineage>
        <taxon>Bacteria</taxon>
        <taxon>Bacillati</taxon>
        <taxon>Mycoplasmatota</taxon>
        <taxon>Mycoplasmoidales</taxon>
        <taxon>Metamycoplasmataceae</taxon>
        <taxon>Mycoplasmopsis</taxon>
    </lineage>
</organism>
<feature type="domain" description="Lipoprotein-associated type-17" evidence="2">
    <location>
        <begin position="1099"/>
        <end position="1175"/>
    </location>
</feature>
<feature type="domain" description="Lipoprotein-associated type-17" evidence="2">
    <location>
        <begin position="1272"/>
        <end position="1349"/>
    </location>
</feature>
<keyword evidence="1" id="KW-0732">Signal</keyword>
<feature type="domain" description="Lipoprotein-associated type-17" evidence="2">
    <location>
        <begin position="1023"/>
        <end position="1086"/>
    </location>
</feature>
<dbReference type="RefSeq" id="WP_167845548.1">
    <property type="nucleotide sequence ID" value="NZ_CP047225.1"/>
</dbReference>
<dbReference type="Proteomes" id="UP000503310">
    <property type="component" value="Chromosome"/>
</dbReference>
<dbReference type="Pfam" id="PF04200">
    <property type="entry name" value="Lipoprotein_17"/>
    <property type="match status" value="6"/>
</dbReference>
<evidence type="ECO:0000256" key="1">
    <source>
        <dbReference type="SAM" id="SignalP"/>
    </source>
</evidence>
<dbReference type="PROSITE" id="PS51257">
    <property type="entry name" value="PROKAR_LIPOPROTEIN"/>
    <property type="match status" value="1"/>
</dbReference>
<reference evidence="3 4" key="1">
    <citation type="submission" date="2019-12" db="EMBL/GenBank/DDBJ databases">
        <title>Sequencing and analysis of the whole genome of Mycoplasma gallinaceum strain Peacock20181011.</title>
        <authorList>
            <person name="Liu X."/>
            <person name="Qin Z."/>
            <person name="Xu H."/>
        </authorList>
    </citation>
    <scope>NUCLEOTIDE SEQUENCE [LARGE SCALE GENOMIC DNA]</scope>
    <source>
        <strain evidence="3 4">Peacock20181011</strain>
    </source>
</reference>
<evidence type="ECO:0000259" key="2">
    <source>
        <dbReference type="Pfam" id="PF04200"/>
    </source>
</evidence>
<protein>
    <recommendedName>
        <fullName evidence="2">Lipoprotein-associated type-17 domain-containing protein</fullName>
    </recommendedName>
</protein>